<dbReference type="Pfam" id="PF01833">
    <property type="entry name" value="TIG"/>
    <property type="match status" value="2"/>
</dbReference>
<feature type="domain" description="Teneurin NHL" evidence="3">
    <location>
        <begin position="277"/>
        <end position="330"/>
    </location>
</feature>
<dbReference type="Gene3D" id="2.120.10.30">
    <property type="entry name" value="TolB, C-terminal domain"/>
    <property type="match status" value="3"/>
</dbReference>
<comment type="caution">
    <text evidence="4">The sequence shown here is derived from an EMBL/GenBank/DDBJ whole genome shotgun (WGS) entry which is preliminary data.</text>
</comment>
<feature type="region of interest" description="Disordered" evidence="1">
    <location>
        <begin position="18"/>
        <end position="42"/>
    </location>
</feature>
<dbReference type="PROSITE" id="PS51257">
    <property type="entry name" value="PROKAR_LIPOPROTEIN"/>
    <property type="match status" value="1"/>
</dbReference>
<evidence type="ECO:0000259" key="3">
    <source>
        <dbReference type="Pfam" id="PF25021"/>
    </source>
</evidence>
<sequence>MQKILAVAAMVILFSCSKPDNQDPDPTPGGGGGQNQSLKINEVSPGDVNPNTVMIIINGSGFGSKVEDNEVLFGTVPAIIRTAAITQLVTEVPLALVDGPYDVSVKANGRSATKTGAFRYSAGDLEIVTVTPASAFPGTTSITLNGRGFGRIPANNQVKIGTMVAVVKTAVANQLVVDLPANIKTGTYDVTVTANGKTFTKEKALIYDQTVVTTFAGSGTGGSADGMGTQAQFLQPLGIAVDADRNLYVTDLNRIRKITPAGQVTTYAGSGIKGSADGQANTARFDMPSSIAIDQAGTLYVADQFNHSIRKISTNGIVSTIAGNSTAGSNNGTGTAASFALPYGVAVNPAGTVLYVGDNGNNKIRKINLVTNEVSDYAGDGTNSSKDGELLKAGIPSPGGLHLAADGTLYVTEKGAGKTRRISTGGFVSTIGGILSVNTAPCQIVVDQEETAYVVFKRNNHIKKYTKAGVESVIFGGNNSGDTEGPASQALFFTPEGIAMIEENDGTKTFYISDTGNRKIKKIVLSK</sequence>
<feature type="domain" description="IPT/TIG" evidence="2">
    <location>
        <begin position="39"/>
        <end position="120"/>
    </location>
</feature>
<reference evidence="4" key="1">
    <citation type="submission" date="2022-01" db="EMBL/GenBank/DDBJ databases">
        <authorList>
            <person name="Jo J.-H."/>
            <person name="Im W.-T."/>
        </authorList>
    </citation>
    <scope>NUCLEOTIDE SEQUENCE</scope>
    <source>
        <strain evidence="4">NA20</strain>
    </source>
</reference>
<dbReference type="RefSeq" id="WP_237877037.1">
    <property type="nucleotide sequence ID" value="NZ_JAKLTR010000030.1"/>
</dbReference>
<accession>A0ABS9L0A1</accession>
<dbReference type="InterPro" id="IPR011042">
    <property type="entry name" value="6-blade_b-propeller_TolB-like"/>
</dbReference>
<proteinExistence type="predicted"/>
<feature type="domain" description="IPT/TIG" evidence="2">
    <location>
        <begin position="126"/>
        <end position="198"/>
    </location>
</feature>
<dbReference type="SUPFAM" id="SSF81296">
    <property type="entry name" value="E set domains"/>
    <property type="match status" value="2"/>
</dbReference>
<dbReference type="InterPro" id="IPR056822">
    <property type="entry name" value="TEN_NHL"/>
</dbReference>
<name>A0ABS9L0A1_9BACT</name>
<evidence type="ECO:0000313" key="5">
    <source>
        <dbReference type="Proteomes" id="UP001165367"/>
    </source>
</evidence>
<protein>
    <submittedName>
        <fullName evidence="4">IPT/TIG domain-containing protein</fullName>
    </submittedName>
</protein>
<dbReference type="SUPFAM" id="SSF101898">
    <property type="entry name" value="NHL repeat"/>
    <property type="match status" value="1"/>
</dbReference>
<evidence type="ECO:0000313" key="4">
    <source>
        <dbReference type="EMBL" id="MCG2618001.1"/>
    </source>
</evidence>
<dbReference type="InterPro" id="IPR014756">
    <property type="entry name" value="Ig_E-set"/>
</dbReference>
<dbReference type="Pfam" id="PF25021">
    <property type="entry name" value="TEN_NHL"/>
    <property type="match status" value="1"/>
</dbReference>
<evidence type="ECO:0000259" key="2">
    <source>
        <dbReference type="Pfam" id="PF01833"/>
    </source>
</evidence>
<dbReference type="EMBL" id="JAKLTR010000030">
    <property type="protein sequence ID" value="MCG2618001.1"/>
    <property type="molecule type" value="Genomic_DNA"/>
</dbReference>
<dbReference type="Proteomes" id="UP001165367">
    <property type="component" value="Unassembled WGS sequence"/>
</dbReference>
<keyword evidence="5" id="KW-1185">Reference proteome</keyword>
<evidence type="ECO:0000256" key="1">
    <source>
        <dbReference type="SAM" id="MobiDB-lite"/>
    </source>
</evidence>
<organism evidence="4 5">
    <name type="scientific">Terrimonas ginsenosidimutans</name>
    <dbReference type="NCBI Taxonomy" id="2908004"/>
    <lineage>
        <taxon>Bacteria</taxon>
        <taxon>Pseudomonadati</taxon>
        <taxon>Bacteroidota</taxon>
        <taxon>Chitinophagia</taxon>
        <taxon>Chitinophagales</taxon>
        <taxon>Chitinophagaceae</taxon>
        <taxon>Terrimonas</taxon>
    </lineage>
</organism>
<gene>
    <name evidence="4" type="ORF">LZZ85_27105</name>
</gene>
<dbReference type="PANTHER" id="PTHR13833">
    <property type="match status" value="1"/>
</dbReference>
<dbReference type="InterPro" id="IPR013783">
    <property type="entry name" value="Ig-like_fold"/>
</dbReference>
<dbReference type="Gene3D" id="2.60.40.10">
    <property type="entry name" value="Immunoglobulins"/>
    <property type="match status" value="2"/>
</dbReference>
<dbReference type="PANTHER" id="PTHR13833:SF71">
    <property type="entry name" value="NHL DOMAIN-CONTAINING PROTEIN"/>
    <property type="match status" value="1"/>
</dbReference>
<dbReference type="InterPro" id="IPR002909">
    <property type="entry name" value="IPT_dom"/>
</dbReference>